<dbReference type="SMART" id="SM00175">
    <property type="entry name" value="RAB"/>
    <property type="match status" value="1"/>
</dbReference>
<feature type="compositionally biased region" description="Low complexity" evidence="4">
    <location>
        <begin position="156"/>
        <end position="173"/>
    </location>
</feature>
<name>A0A7S1Q411_NEODS</name>
<keyword evidence="3" id="KW-0342">GTP-binding</keyword>
<dbReference type="PRINTS" id="PR00449">
    <property type="entry name" value="RASTRNSFRMNG"/>
</dbReference>
<dbReference type="EMBL" id="HBGF01022321">
    <property type="protein sequence ID" value="CAD9116000.1"/>
    <property type="molecule type" value="Transcribed_RNA"/>
</dbReference>
<reference evidence="5" key="1">
    <citation type="submission" date="2021-01" db="EMBL/GenBank/DDBJ databases">
        <authorList>
            <person name="Corre E."/>
            <person name="Pelletier E."/>
            <person name="Niang G."/>
            <person name="Scheremetjew M."/>
            <person name="Finn R."/>
            <person name="Kale V."/>
            <person name="Holt S."/>
            <person name="Cochrane G."/>
            <person name="Meng A."/>
            <person name="Brown T."/>
            <person name="Cohen L."/>
        </authorList>
    </citation>
    <scope>NUCLEOTIDE SEQUENCE</scope>
    <source>
        <strain evidence="5">CCAP 1951/1</strain>
    </source>
</reference>
<dbReference type="GO" id="GO:0045335">
    <property type="term" value="C:phagocytic vesicle"/>
    <property type="evidence" value="ECO:0007669"/>
    <property type="project" value="TreeGrafter"/>
</dbReference>
<evidence type="ECO:0000256" key="3">
    <source>
        <dbReference type="ARBA" id="ARBA00023134"/>
    </source>
</evidence>
<dbReference type="GO" id="GO:0008333">
    <property type="term" value="P:endosome to lysosome transport"/>
    <property type="evidence" value="ECO:0007669"/>
    <property type="project" value="TreeGrafter"/>
</dbReference>
<dbReference type="PROSITE" id="PS51417">
    <property type="entry name" value="ARF"/>
    <property type="match status" value="1"/>
</dbReference>
<dbReference type="NCBIfam" id="TIGR00231">
    <property type="entry name" value="small_GTP"/>
    <property type="match status" value="1"/>
</dbReference>
<dbReference type="InterPro" id="IPR005225">
    <property type="entry name" value="Small_GTP-bd"/>
</dbReference>
<dbReference type="GO" id="GO:0005764">
    <property type="term" value="C:lysosome"/>
    <property type="evidence" value="ECO:0007669"/>
    <property type="project" value="TreeGrafter"/>
</dbReference>
<dbReference type="PANTHER" id="PTHR47981:SF22">
    <property type="entry name" value="RAS-RELATED PROTEIN RAB-7B"/>
    <property type="match status" value="1"/>
</dbReference>
<dbReference type="GO" id="GO:0003924">
    <property type="term" value="F:GTPase activity"/>
    <property type="evidence" value="ECO:0007669"/>
    <property type="project" value="InterPro"/>
</dbReference>
<gene>
    <name evidence="5" type="ORF">NDES1114_LOCUS14730</name>
</gene>
<dbReference type="PROSITE" id="PS51419">
    <property type="entry name" value="RAB"/>
    <property type="match status" value="1"/>
</dbReference>
<evidence type="ECO:0000256" key="4">
    <source>
        <dbReference type="SAM" id="MobiDB-lite"/>
    </source>
</evidence>
<dbReference type="SUPFAM" id="SSF52540">
    <property type="entry name" value="P-loop containing nucleoside triphosphate hydrolases"/>
    <property type="match status" value="1"/>
</dbReference>
<comment type="similarity">
    <text evidence="1">Belongs to the small GTPase superfamily. Rab family.</text>
</comment>
<sequence length="268" mass="28242">MSAVQGPFKVVMLGAAGVGKSSILEQYVNRTFTVDHRTTLGQDFVHAAHALVDEAQPNGPSAAPVPRDLTVNLQLWDTAGQERYRSMASTYFKGAKAAVIVFDATDVDATVKAAQRWAKDLHEATGDAASGPIPVVFVANKVDLLADMPVHHESVPPSSASAPALTASSPPTANHSEDADPVTRVVLAARGLLDRDPLTRDAPILACCAKYGTGINDVFEHVARSLLCEPVSTDDPSRNSGGETAPGSLDLAAPRSNPPDSRRRRCAC</sequence>
<evidence type="ECO:0000256" key="1">
    <source>
        <dbReference type="ARBA" id="ARBA00006270"/>
    </source>
</evidence>
<proteinExistence type="inferred from homology"/>
<dbReference type="SMART" id="SM00173">
    <property type="entry name" value="RAS"/>
    <property type="match status" value="1"/>
</dbReference>
<organism evidence="5">
    <name type="scientific">Neobodo designis</name>
    <name type="common">Flagellated protozoan</name>
    <name type="synonym">Bodo designis</name>
    <dbReference type="NCBI Taxonomy" id="312471"/>
    <lineage>
        <taxon>Eukaryota</taxon>
        <taxon>Discoba</taxon>
        <taxon>Euglenozoa</taxon>
        <taxon>Kinetoplastea</taxon>
        <taxon>Metakinetoplastina</taxon>
        <taxon>Neobodonida</taxon>
        <taxon>Neobodo</taxon>
    </lineage>
</organism>
<dbReference type="InterPro" id="IPR027417">
    <property type="entry name" value="P-loop_NTPase"/>
</dbReference>
<dbReference type="PROSITE" id="PS51421">
    <property type="entry name" value="RAS"/>
    <property type="match status" value="1"/>
</dbReference>
<dbReference type="CDD" id="cd00154">
    <property type="entry name" value="Rab"/>
    <property type="match status" value="1"/>
</dbReference>
<accession>A0A7S1Q411</accession>
<dbReference type="GO" id="GO:0005525">
    <property type="term" value="F:GTP binding"/>
    <property type="evidence" value="ECO:0007669"/>
    <property type="project" value="UniProtKB-KW"/>
</dbReference>
<feature type="region of interest" description="Disordered" evidence="4">
    <location>
        <begin position="153"/>
        <end position="181"/>
    </location>
</feature>
<dbReference type="GO" id="GO:0090385">
    <property type="term" value="P:phagosome-lysosome fusion"/>
    <property type="evidence" value="ECO:0007669"/>
    <property type="project" value="TreeGrafter"/>
</dbReference>
<evidence type="ECO:0000313" key="5">
    <source>
        <dbReference type="EMBL" id="CAD9116000.1"/>
    </source>
</evidence>
<dbReference type="Pfam" id="PF00071">
    <property type="entry name" value="Ras"/>
    <property type="match status" value="1"/>
</dbReference>
<evidence type="ECO:0000256" key="2">
    <source>
        <dbReference type="ARBA" id="ARBA00022741"/>
    </source>
</evidence>
<dbReference type="GO" id="GO:0005770">
    <property type="term" value="C:late endosome"/>
    <property type="evidence" value="ECO:0007669"/>
    <property type="project" value="TreeGrafter"/>
</dbReference>
<feature type="region of interest" description="Disordered" evidence="4">
    <location>
        <begin position="230"/>
        <end position="268"/>
    </location>
</feature>
<dbReference type="PANTHER" id="PTHR47981">
    <property type="entry name" value="RAB FAMILY"/>
    <property type="match status" value="1"/>
</dbReference>
<dbReference type="SMART" id="SM00174">
    <property type="entry name" value="RHO"/>
    <property type="match status" value="1"/>
</dbReference>
<dbReference type="Gene3D" id="3.40.50.300">
    <property type="entry name" value="P-loop containing nucleotide triphosphate hydrolases"/>
    <property type="match status" value="1"/>
</dbReference>
<dbReference type="AlphaFoldDB" id="A0A7S1Q411"/>
<keyword evidence="2" id="KW-0547">Nucleotide-binding</keyword>
<dbReference type="InterPro" id="IPR001806">
    <property type="entry name" value="Small_GTPase"/>
</dbReference>
<protein>
    <submittedName>
        <fullName evidence="5">Uncharacterized protein</fullName>
    </submittedName>
</protein>